<dbReference type="GeneTree" id="ENSGT00940000177364"/>
<comment type="subunit">
    <text evidence="7">Alpha-beta TR is a heterodimer composed of an alpha and beta chain; disulfide-linked. The alpha-beta TR is associated with the transmembrane signaling CD3 coreceptor proteins to form the TR-CD3 (TcR or TCR). The assembly of alpha-beta TR heterodimers with CD3 occurs in the endoplasmic reticulum where a single alpha-beta TR heterodimer associates with one CD3D-CD3E heterodimer, one CD3G-CD3E heterodimer and one CD247 homodimer forming a stable octameric structure. CD3D-CD3E and CD3G-CD3E heterodimers preferentially associate with TR alpha and TR beta chains, respectively. The association of the CD247 homodimer is the last step of TcR assembly in the endoplasmic reticulum and is required for transport to the cell surface.</text>
</comment>
<dbReference type="SMART" id="SM00409">
    <property type="entry name" value="IG"/>
    <property type="match status" value="1"/>
</dbReference>
<dbReference type="InterPro" id="IPR051896">
    <property type="entry name" value="TCR_alpha_variable"/>
</dbReference>
<dbReference type="InterPro" id="IPR013106">
    <property type="entry name" value="Ig_V-set"/>
</dbReference>
<dbReference type="AlphaFoldDB" id="A0A8C5BIL0"/>
<dbReference type="Proteomes" id="UP000694546">
    <property type="component" value="Chromosome 5"/>
</dbReference>
<reference evidence="10" key="2">
    <citation type="submission" date="2025-09" db="UniProtKB">
        <authorList>
            <consortium name="Ensembl"/>
        </authorList>
    </citation>
    <scope>IDENTIFICATION</scope>
</reference>
<sequence length="168" mass="18199">VEPSKVWPHSASPILTNAGLAAVPVPVQPGDLTLQPGAAITLTCSLASDMSSYTMLWYRQHVYGDPIEFIIKEYDTSRGRFKATLDTNQNRFSLGISELQVNDSGTFYCAAYHRDTPGCSRRTHTVAGLRSYRCGGAGITDVEASLGLGPPTHILYPGILSNEVRVQV</sequence>
<dbReference type="PANTHER" id="PTHR19339">
    <property type="entry name" value="T CELL RECEPTOR ALPHA VARIABLE 39"/>
    <property type="match status" value="1"/>
</dbReference>
<keyword evidence="4" id="KW-0472">Membrane</keyword>
<dbReference type="InterPro" id="IPR013783">
    <property type="entry name" value="Ig-like_fold"/>
</dbReference>
<organism evidence="10 11">
    <name type="scientific">Gadus morhua</name>
    <name type="common">Atlantic cod</name>
    <dbReference type="NCBI Taxonomy" id="8049"/>
    <lineage>
        <taxon>Eukaryota</taxon>
        <taxon>Metazoa</taxon>
        <taxon>Chordata</taxon>
        <taxon>Craniata</taxon>
        <taxon>Vertebrata</taxon>
        <taxon>Euteleostomi</taxon>
        <taxon>Actinopterygii</taxon>
        <taxon>Neopterygii</taxon>
        <taxon>Teleostei</taxon>
        <taxon>Neoteleostei</taxon>
        <taxon>Acanthomorphata</taxon>
        <taxon>Zeiogadaria</taxon>
        <taxon>Gadariae</taxon>
        <taxon>Gadiformes</taxon>
        <taxon>Gadoidei</taxon>
        <taxon>Gadidae</taxon>
        <taxon>Gadus</taxon>
    </lineage>
</organism>
<accession>A0A8C5BIL0</accession>
<evidence type="ECO:0000256" key="6">
    <source>
        <dbReference type="ARBA" id="ARBA00023180"/>
    </source>
</evidence>
<keyword evidence="11" id="KW-1185">Reference proteome</keyword>
<evidence type="ECO:0000256" key="8">
    <source>
        <dbReference type="ARBA" id="ARBA00043266"/>
    </source>
</evidence>
<evidence type="ECO:0000256" key="2">
    <source>
        <dbReference type="ARBA" id="ARBA00022475"/>
    </source>
</evidence>
<evidence type="ECO:0000256" key="4">
    <source>
        <dbReference type="ARBA" id="ARBA00023136"/>
    </source>
</evidence>
<dbReference type="GO" id="GO:0042101">
    <property type="term" value="C:T cell receptor complex"/>
    <property type="evidence" value="ECO:0007669"/>
    <property type="project" value="UniProtKB-KW"/>
</dbReference>
<evidence type="ECO:0000313" key="10">
    <source>
        <dbReference type="Ensembl" id="ENSGMOP00000046131.1"/>
    </source>
</evidence>
<keyword evidence="6" id="KW-0325">Glycoprotein</keyword>
<dbReference type="Gene3D" id="2.60.40.10">
    <property type="entry name" value="Immunoglobulins"/>
    <property type="match status" value="1"/>
</dbReference>
<name>A0A8C5BIL0_GADMO</name>
<evidence type="ECO:0000313" key="11">
    <source>
        <dbReference type="Proteomes" id="UP000694546"/>
    </source>
</evidence>
<feature type="domain" description="Ig-like" evidence="9">
    <location>
        <begin position="13"/>
        <end position="127"/>
    </location>
</feature>
<keyword evidence="8" id="KW-1279">T cell receptor</keyword>
<dbReference type="InterPro" id="IPR003599">
    <property type="entry name" value="Ig_sub"/>
</dbReference>
<protein>
    <recommendedName>
        <fullName evidence="9">Ig-like domain-containing protein</fullName>
    </recommendedName>
</protein>
<dbReference type="Ensembl" id="ENSGMOT00000027318.1">
    <property type="protein sequence ID" value="ENSGMOP00000046131.1"/>
    <property type="gene ID" value="ENSGMOG00000036917.1"/>
</dbReference>
<dbReference type="PROSITE" id="PS50835">
    <property type="entry name" value="IG_LIKE"/>
    <property type="match status" value="1"/>
</dbReference>
<evidence type="ECO:0000256" key="5">
    <source>
        <dbReference type="ARBA" id="ARBA00023157"/>
    </source>
</evidence>
<dbReference type="PANTHER" id="PTHR19339:SF5">
    <property type="entry name" value="IG-LIKE DOMAIN-CONTAINING PROTEIN"/>
    <property type="match status" value="1"/>
</dbReference>
<evidence type="ECO:0000259" key="9">
    <source>
        <dbReference type="PROSITE" id="PS50835"/>
    </source>
</evidence>
<evidence type="ECO:0000256" key="1">
    <source>
        <dbReference type="ARBA" id="ARBA00004236"/>
    </source>
</evidence>
<proteinExistence type="predicted"/>
<dbReference type="InterPro" id="IPR007110">
    <property type="entry name" value="Ig-like_dom"/>
</dbReference>
<dbReference type="SUPFAM" id="SSF48726">
    <property type="entry name" value="Immunoglobulin"/>
    <property type="match status" value="1"/>
</dbReference>
<comment type="subcellular location">
    <subcellularLocation>
        <location evidence="1">Cell membrane</location>
    </subcellularLocation>
</comment>
<keyword evidence="8" id="KW-1064">Adaptive immunity</keyword>
<evidence type="ECO:0000256" key="7">
    <source>
        <dbReference type="ARBA" id="ARBA00038651"/>
    </source>
</evidence>
<dbReference type="Pfam" id="PF07686">
    <property type="entry name" value="V-set"/>
    <property type="match status" value="1"/>
</dbReference>
<keyword evidence="3" id="KW-0732">Signal</keyword>
<evidence type="ECO:0000256" key="3">
    <source>
        <dbReference type="ARBA" id="ARBA00022729"/>
    </source>
</evidence>
<reference evidence="10" key="1">
    <citation type="submission" date="2025-08" db="UniProtKB">
        <authorList>
            <consortium name="Ensembl"/>
        </authorList>
    </citation>
    <scope>IDENTIFICATION</scope>
</reference>
<dbReference type="OMA" id="NESAFFL"/>
<dbReference type="InterPro" id="IPR036179">
    <property type="entry name" value="Ig-like_dom_sf"/>
</dbReference>
<dbReference type="SMART" id="SM00406">
    <property type="entry name" value="IGv"/>
    <property type="match status" value="1"/>
</dbReference>
<keyword evidence="5" id="KW-1015">Disulfide bond</keyword>
<keyword evidence="8" id="KW-0391">Immunity</keyword>
<keyword evidence="2" id="KW-1003">Cell membrane</keyword>